<dbReference type="FunFam" id="1.10.287.380:FF:000001">
    <property type="entry name" value="Valine--tRNA ligase"/>
    <property type="match status" value="1"/>
</dbReference>
<dbReference type="EMBL" id="LS992241">
    <property type="protein sequence ID" value="SYX82222.1"/>
    <property type="molecule type" value="Genomic_DNA"/>
</dbReference>
<feature type="binding site" evidence="12">
    <location>
        <position position="534"/>
    </location>
    <ligand>
        <name>ATP</name>
        <dbReference type="ChEBI" id="CHEBI:30616"/>
    </ligand>
</feature>
<comment type="subunit">
    <text evidence="2 12">Monomer.</text>
</comment>
<evidence type="ECO:0000256" key="6">
    <source>
        <dbReference type="ARBA" id="ARBA00022840"/>
    </source>
</evidence>
<evidence type="ECO:0000256" key="3">
    <source>
        <dbReference type="ARBA" id="ARBA00022490"/>
    </source>
</evidence>
<dbReference type="FunFam" id="3.90.740.10:FF:000005">
    <property type="entry name" value="Valine--tRNA ligase, mitochondrial"/>
    <property type="match status" value="1"/>
</dbReference>
<keyword evidence="3 12" id="KW-0963">Cytoplasm</keyword>
<keyword evidence="6 12" id="KW-0067">ATP-binding</keyword>
<dbReference type="FunFam" id="3.40.50.620:FF:000098">
    <property type="entry name" value="Valine--tRNA ligase"/>
    <property type="match status" value="1"/>
</dbReference>
<evidence type="ECO:0000259" key="14">
    <source>
        <dbReference type="Pfam" id="PF08264"/>
    </source>
</evidence>
<feature type="short sequence motif" description="'HIGH' region" evidence="12">
    <location>
        <begin position="51"/>
        <end position="61"/>
    </location>
</feature>
<feature type="domain" description="Aminoacyl-tRNA synthetase class Ia" evidence="13">
    <location>
        <begin position="22"/>
        <end position="570"/>
    </location>
</feature>
<dbReference type="PANTHER" id="PTHR11946">
    <property type="entry name" value="VALYL-TRNA SYNTHETASES"/>
    <property type="match status" value="1"/>
</dbReference>
<evidence type="ECO:0000256" key="9">
    <source>
        <dbReference type="ARBA" id="ARBA00023146"/>
    </source>
</evidence>
<dbReference type="SUPFAM" id="SSF50677">
    <property type="entry name" value="ValRS/IleRS/LeuRS editing domain"/>
    <property type="match status" value="1"/>
</dbReference>
<comment type="domain">
    <text evidence="12">ValRS has two distinct active sites: one for aminoacylation and one for editing. The misactivated threonine is translocated from the active site to the editing site.</text>
</comment>
<evidence type="ECO:0000313" key="16">
    <source>
        <dbReference type="EMBL" id="SYX82222.1"/>
    </source>
</evidence>
<dbReference type="Pfam" id="PF10458">
    <property type="entry name" value="Val_tRNA-synt_C"/>
    <property type="match status" value="1"/>
</dbReference>
<dbReference type="PRINTS" id="PR00986">
    <property type="entry name" value="TRNASYNTHVAL"/>
</dbReference>
<evidence type="ECO:0000256" key="8">
    <source>
        <dbReference type="ARBA" id="ARBA00023054"/>
    </source>
</evidence>
<evidence type="ECO:0000259" key="13">
    <source>
        <dbReference type="Pfam" id="PF00133"/>
    </source>
</evidence>
<dbReference type="InterPro" id="IPR019499">
    <property type="entry name" value="Val-tRNA_synth_tRNA-bd"/>
</dbReference>
<dbReference type="InterPro" id="IPR013155">
    <property type="entry name" value="M/V/L/I-tRNA-synth_anticd-bd"/>
</dbReference>
<dbReference type="Gene3D" id="1.10.287.380">
    <property type="entry name" value="Valyl-tRNA synthetase, C-terminal domain"/>
    <property type="match status" value="1"/>
</dbReference>
<accession>A0A383R6M6</accession>
<keyword evidence="5 12" id="KW-0547">Nucleotide-binding</keyword>
<dbReference type="Gene3D" id="3.90.740.10">
    <property type="entry name" value="Valyl/Leucyl/Isoleucyl-tRNA synthetase, editing domain"/>
    <property type="match status" value="1"/>
</dbReference>
<sequence>MAENQEQLSMPTTYDPKAAEQKWYDFWMKGEYFKAGVRKDAEPFTIVIPPPNVTGMLHIGHALDFTLQDILIRFKRMQGYDALWLPGSDHAGIATQTKVEQKLREEGITRYDLGREAFLERVWDWKEKYANTIREQWAKMGLSLDFSRERFTLDEGLSRAVRQVFVKLYEKGLIYRGKYIINWDPAARTALSDIEVEYKEVQGHLYHLQYPLKDGSGTITVATTRPETMLGDTAVAVHPKDERYKHMIGKMLVLPIVGREIPVIADDYVDKDFGSGAVKITPAHDPNDFEMGLRHQLPQITVMDESGKMNELAGQYQGLDRADCRKQIVKDLQEQGVLIKIEDHVHQVGHSERSGAVVEPYLSTQWFVKMKPLAERAIEAQKSGKGVNFVPDRFEKTYLHWIENVRDWCISRQLWWGHRIPAWYCEDCGHIHVAEEDATACTSCGSSHLKQDEDVLDTWFSSALWPFSTLGWPEQTEDLKRYYPTNVLVTGYDIIYFWVSRMIFTALEFTDEIPFKDVLMHGLVRDADGKKMSKSLGNGVDPLEVIEKYGADAMRFMISTSSTPGQDLRFRWERVEQARNFANKIWNASRFALMNLEGFTYADIDITGELGTADRWILHRMNETAREITRLMDAYEFGETGRVLNNFIWDDLCDWYIEFAKLSLYGSNEQAKKKTQSVLAYVLDRTMRMIHPFMPYISEEIWQHLPHSGETVTLAEWPVYHAEFEAPEAVREMTLLMDMIRAVRNIRAEVNVPMSKKVELIVKPTDRTVEANITNNLEFVERFCGTSKLEVSTDAAAPNKAMTSIVTGAELYLPLAGLLDIEQEIARLQKEVEHLNKEVERVDKKLANQGFIAKAPASVIDEERAKQRDYSEKRDKVLARITELKEA</sequence>
<dbReference type="SUPFAM" id="SSF46589">
    <property type="entry name" value="tRNA-binding arm"/>
    <property type="match status" value="1"/>
</dbReference>
<dbReference type="InterPro" id="IPR001412">
    <property type="entry name" value="aa-tRNA-synth_I_CS"/>
</dbReference>
<dbReference type="InterPro" id="IPR010978">
    <property type="entry name" value="tRNA-bd_arm"/>
</dbReference>
<evidence type="ECO:0000256" key="10">
    <source>
        <dbReference type="ARBA" id="ARBA00047552"/>
    </source>
</evidence>
<gene>
    <name evidence="12 16" type="primary">valS</name>
    <name evidence="16" type="ORF">PBLR_10642</name>
</gene>
<evidence type="ECO:0000256" key="4">
    <source>
        <dbReference type="ARBA" id="ARBA00022598"/>
    </source>
</evidence>
<dbReference type="Pfam" id="PF00133">
    <property type="entry name" value="tRNA-synt_1"/>
    <property type="match status" value="1"/>
</dbReference>
<dbReference type="InterPro" id="IPR033705">
    <property type="entry name" value="Anticodon_Ia_Val"/>
</dbReference>
<dbReference type="EC" id="6.1.1.9" evidence="12"/>
<dbReference type="SUPFAM" id="SSF47323">
    <property type="entry name" value="Anticodon-binding domain of a subclass of class I aminoacyl-tRNA synthetases"/>
    <property type="match status" value="1"/>
</dbReference>
<feature type="short sequence motif" description="'KMSKS' region" evidence="12">
    <location>
        <begin position="531"/>
        <end position="535"/>
    </location>
</feature>
<dbReference type="FunFam" id="1.10.730.10:FF:000014">
    <property type="entry name" value="Valine--tRNA ligase"/>
    <property type="match status" value="1"/>
</dbReference>
<dbReference type="AlphaFoldDB" id="A0A383R6M6"/>
<feature type="coiled-coil region" evidence="12">
    <location>
        <begin position="818"/>
        <end position="845"/>
    </location>
</feature>
<feature type="domain" description="Valyl-tRNA synthetase tRNA-binding arm" evidence="15">
    <location>
        <begin position="820"/>
        <end position="885"/>
    </location>
</feature>
<dbReference type="SUPFAM" id="SSF52374">
    <property type="entry name" value="Nucleotidylyl transferase"/>
    <property type="match status" value="1"/>
</dbReference>
<organism evidence="16 17">
    <name type="scientific">Paenibacillus alvei</name>
    <name type="common">Bacillus alvei</name>
    <dbReference type="NCBI Taxonomy" id="44250"/>
    <lineage>
        <taxon>Bacteria</taxon>
        <taxon>Bacillati</taxon>
        <taxon>Bacillota</taxon>
        <taxon>Bacilli</taxon>
        <taxon>Bacillales</taxon>
        <taxon>Paenibacillaceae</taxon>
        <taxon>Paenibacillus</taxon>
    </lineage>
</organism>
<dbReference type="GO" id="GO:0005524">
    <property type="term" value="F:ATP binding"/>
    <property type="evidence" value="ECO:0007669"/>
    <property type="project" value="UniProtKB-UniRule"/>
</dbReference>
<dbReference type="Gene3D" id="3.40.50.620">
    <property type="entry name" value="HUPs"/>
    <property type="match status" value="2"/>
</dbReference>
<dbReference type="Proteomes" id="UP000304148">
    <property type="component" value="Chromosome"/>
</dbReference>
<dbReference type="PROSITE" id="PS00178">
    <property type="entry name" value="AA_TRNA_LIGASE_I"/>
    <property type="match status" value="1"/>
</dbReference>
<keyword evidence="4 12" id="KW-0436">Ligase</keyword>
<name>A0A383R6M6_PAEAL</name>
<reference evidence="17" key="1">
    <citation type="submission" date="2018-08" db="EMBL/GenBank/DDBJ databases">
        <authorList>
            <person name="Chevrot R."/>
        </authorList>
    </citation>
    <scope>NUCLEOTIDE SEQUENCE [LARGE SCALE GENOMIC DNA]</scope>
</reference>
<dbReference type="Gene3D" id="1.10.730.10">
    <property type="entry name" value="Isoleucyl-tRNA Synthetase, Domain 1"/>
    <property type="match status" value="1"/>
</dbReference>
<dbReference type="Pfam" id="PF08264">
    <property type="entry name" value="Anticodon_1"/>
    <property type="match status" value="1"/>
</dbReference>
<dbReference type="PANTHER" id="PTHR11946:SF93">
    <property type="entry name" value="VALINE--TRNA LIGASE, CHLOROPLASTIC_MITOCHONDRIAL 2"/>
    <property type="match status" value="1"/>
</dbReference>
<dbReference type="InterPro" id="IPR009080">
    <property type="entry name" value="tRNAsynth_Ia_anticodon-bd"/>
</dbReference>
<dbReference type="HAMAP" id="MF_02004">
    <property type="entry name" value="Val_tRNA_synth_type1"/>
    <property type="match status" value="1"/>
</dbReference>
<dbReference type="CDD" id="cd00817">
    <property type="entry name" value="ValRS_core"/>
    <property type="match status" value="1"/>
</dbReference>
<proteinExistence type="inferred from homology"/>
<evidence type="ECO:0000259" key="15">
    <source>
        <dbReference type="Pfam" id="PF10458"/>
    </source>
</evidence>
<dbReference type="InterPro" id="IPR037118">
    <property type="entry name" value="Val-tRNA_synth_C_sf"/>
</dbReference>
<keyword evidence="8 12" id="KW-0175">Coiled coil</keyword>
<protein>
    <recommendedName>
        <fullName evidence="12">Valine--tRNA ligase</fullName>
        <ecNumber evidence="12">6.1.1.9</ecNumber>
    </recommendedName>
    <alternativeName>
        <fullName evidence="12">Valyl-tRNA synthetase</fullName>
        <shortName evidence="12">ValRS</shortName>
    </alternativeName>
</protein>
<dbReference type="GO" id="GO:0006438">
    <property type="term" value="P:valyl-tRNA aminoacylation"/>
    <property type="evidence" value="ECO:0007669"/>
    <property type="project" value="UniProtKB-UniRule"/>
</dbReference>
<dbReference type="GO" id="GO:0002161">
    <property type="term" value="F:aminoacyl-tRNA deacylase activity"/>
    <property type="evidence" value="ECO:0007669"/>
    <property type="project" value="InterPro"/>
</dbReference>
<dbReference type="InterPro" id="IPR002303">
    <property type="entry name" value="Valyl-tRNA_ligase"/>
</dbReference>
<dbReference type="NCBIfam" id="NF004349">
    <property type="entry name" value="PRK05729.1"/>
    <property type="match status" value="1"/>
</dbReference>
<evidence type="ECO:0000256" key="2">
    <source>
        <dbReference type="ARBA" id="ARBA00011245"/>
    </source>
</evidence>
<evidence type="ECO:0000256" key="7">
    <source>
        <dbReference type="ARBA" id="ARBA00022917"/>
    </source>
</evidence>
<dbReference type="InterPro" id="IPR009008">
    <property type="entry name" value="Val/Leu/Ile-tRNA-synth_edit"/>
</dbReference>
<keyword evidence="7 12" id="KW-0648">Protein biosynthesis</keyword>
<dbReference type="InterPro" id="IPR002300">
    <property type="entry name" value="aa-tRNA-synth_Ia"/>
</dbReference>
<dbReference type="GO" id="GO:0005829">
    <property type="term" value="C:cytosol"/>
    <property type="evidence" value="ECO:0007669"/>
    <property type="project" value="TreeGrafter"/>
</dbReference>
<feature type="domain" description="Methionyl/Valyl/Leucyl/Isoleucyl-tRNA synthetase anticodon-binding" evidence="14">
    <location>
        <begin position="614"/>
        <end position="761"/>
    </location>
</feature>
<evidence type="ECO:0000256" key="11">
    <source>
        <dbReference type="ARBA" id="ARBA00060830"/>
    </source>
</evidence>
<evidence type="ECO:0000256" key="12">
    <source>
        <dbReference type="HAMAP-Rule" id="MF_02004"/>
    </source>
</evidence>
<keyword evidence="9 12" id="KW-0030">Aminoacyl-tRNA synthetase</keyword>
<evidence type="ECO:0000313" key="17">
    <source>
        <dbReference type="Proteomes" id="UP000304148"/>
    </source>
</evidence>
<dbReference type="GO" id="GO:0004832">
    <property type="term" value="F:valine-tRNA ligase activity"/>
    <property type="evidence" value="ECO:0007669"/>
    <property type="project" value="UniProtKB-UniRule"/>
</dbReference>
<evidence type="ECO:0000256" key="5">
    <source>
        <dbReference type="ARBA" id="ARBA00022741"/>
    </source>
</evidence>
<comment type="similarity">
    <text evidence="11 12">Belongs to the class-I aminoacyl-tRNA synthetase family. ValS type 1 subfamily.</text>
</comment>
<dbReference type="InterPro" id="IPR014729">
    <property type="entry name" value="Rossmann-like_a/b/a_fold"/>
</dbReference>
<dbReference type="FunFam" id="3.40.50.620:FF:000032">
    <property type="entry name" value="Valine--tRNA ligase"/>
    <property type="match status" value="1"/>
</dbReference>
<dbReference type="CDD" id="cd07962">
    <property type="entry name" value="Anticodon_Ia_Val"/>
    <property type="match status" value="1"/>
</dbReference>
<comment type="subcellular location">
    <subcellularLocation>
        <location evidence="1 12">Cytoplasm</location>
    </subcellularLocation>
</comment>
<evidence type="ECO:0000256" key="1">
    <source>
        <dbReference type="ARBA" id="ARBA00004496"/>
    </source>
</evidence>
<comment type="domain">
    <text evidence="12">The C-terminal coiled-coil domain is crucial for aminoacylation activity.</text>
</comment>
<comment type="function">
    <text evidence="12">Catalyzes the attachment of valine to tRNA(Val). As ValRS can inadvertently accommodate and process structurally similar amino acids such as threonine, to avoid such errors, it has a 'posttransfer' editing activity that hydrolyzes mischarged Thr-tRNA(Val) in a tRNA-dependent manner.</text>
</comment>
<dbReference type="NCBIfam" id="TIGR00422">
    <property type="entry name" value="valS"/>
    <property type="match status" value="1"/>
</dbReference>
<comment type="catalytic activity">
    <reaction evidence="10 12">
        <text>tRNA(Val) + L-valine + ATP = L-valyl-tRNA(Val) + AMP + diphosphate</text>
        <dbReference type="Rhea" id="RHEA:10704"/>
        <dbReference type="Rhea" id="RHEA-COMP:9672"/>
        <dbReference type="Rhea" id="RHEA-COMP:9708"/>
        <dbReference type="ChEBI" id="CHEBI:30616"/>
        <dbReference type="ChEBI" id="CHEBI:33019"/>
        <dbReference type="ChEBI" id="CHEBI:57762"/>
        <dbReference type="ChEBI" id="CHEBI:78442"/>
        <dbReference type="ChEBI" id="CHEBI:78537"/>
        <dbReference type="ChEBI" id="CHEBI:456215"/>
        <dbReference type="EC" id="6.1.1.9"/>
    </reaction>
</comment>